<comment type="caution">
    <text evidence="1">The sequence shown here is derived from an EMBL/GenBank/DDBJ whole genome shotgun (WGS) entry which is preliminary data.</text>
</comment>
<sequence>MKKQILVLSAFLISLMSYYVGKKSGEDAMEVDLTRDLPNETKAELEALAPWMMEARAFYFGDYMVYVPNTEKPSKMMVTYGNRIVMLEPHSIGYNEGPSLNGFMMIDTNESGIFDHVSYDTIDKNGKVIAHVLDFNRDGQPDLRGPYYDDIKLPPQIRLGDIWTDLIERGEQIGVLIGDEFKPVERRKDGYGYKSSSNK</sequence>
<proteinExistence type="predicted"/>
<evidence type="ECO:0008006" key="3">
    <source>
        <dbReference type="Google" id="ProtNLM"/>
    </source>
</evidence>
<name>A0A9E4N5K7_9GAMM</name>
<evidence type="ECO:0000313" key="1">
    <source>
        <dbReference type="EMBL" id="MCG7947920.1"/>
    </source>
</evidence>
<organism evidence="1 2">
    <name type="scientific">Candidatus Thiodiazotropha taylori</name>
    <dbReference type="NCBI Taxonomy" id="2792791"/>
    <lineage>
        <taxon>Bacteria</taxon>
        <taxon>Pseudomonadati</taxon>
        <taxon>Pseudomonadota</taxon>
        <taxon>Gammaproteobacteria</taxon>
        <taxon>Chromatiales</taxon>
        <taxon>Sedimenticolaceae</taxon>
        <taxon>Candidatus Thiodiazotropha</taxon>
    </lineage>
</organism>
<protein>
    <recommendedName>
        <fullName evidence="3">WG repeat-containing protein</fullName>
    </recommendedName>
</protein>
<dbReference type="Proteomes" id="UP000886667">
    <property type="component" value="Unassembled WGS sequence"/>
</dbReference>
<accession>A0A9E4N5K7</accession>
<reference evidence="1" key="1">
    <citation type="journal article" date="2021" name="Proc. Natl. Acad. Sci. U.S.A.">
        <title>Global biogeography of chemosynthetic symbionts reveals both localized and globally distributed symbiont groups. .</title>
        <authorList>
            <person name="Osvatic J.T."/>
            <person name="Wilkins L.G.E."/>
            <person name="Leibrecht L."/>
            <person name="Leray M."/>
            <person name="Zauner S."/>
            <person name="Polzin J."/>
            <person name="Camacho Y."/>
            <person name="Gros O."/>
            <person name="van Gils J.A."/>
            <person name="Eisen J.A."/>
            <person name="Petersen J.M."/>
            <person name="Yuen B."/>
        </authorList>
    </citation>
    <scope>NUCLEOTIDE SEQUENCE</scope>
    <source>
        <strain evidence="1">MAGclacostrist064TRANS</strain>
    </source>
</reference>
<dbReference type="AlphaFoldDB" id="A0A9E4N5K7"/>
<evidence type="ECO:0000313" key="2">
    <source>
        <dbReference type="Proteomes" id="UP000886667"/>
    </source>
</evidence>
<dbReference type="EMBL" id="JAEPCM010000584">
    <property type="protein sequence ID" value="MCG7947920.1"/>
    <property type="molecule type" value="Genomic_DNA"/>
</dbReference>
<gene>
    <name evidence="1" type="ORF">JAZ07_16380</name>
</gene>